<dbReference type="RefSeq" id="WP_264965838.1">
    <property type="nucleotide sequence ID" value="NZ_JAPDVK010000002.1"/>
</dbReference>
<dbReference type="InterPro" id="IPR005913">
    <property type="entry name" value="dTDP_dehydrorham_reduct"/>
</dbReference>
<dbReference type="AlphaFoldDB" id="A0AAP3BDF9"/>
<dbReference type="Gene3D" id="3.90.25.10">
    <property type="entry name" value="UDP-galactose 4-epimerase, domain 1"/>
    <property type="match status" value="1"/>
</dbReference>
<dbReference type="GO" id="GO:0008831">
    <property type="term" value="F:dTDP-4-dehydrorhamnose reductase activity"/>
    <property type="evidence" value="ECO:0007669"/>
    <property type="project" value="UniProtKB-EC"/>
</dbReference>
<dbReference type="PANTHER" id="PTHR10491">
    <property type="entry name" value="DTDP-4-DEHYDRORHAMNOSE REDUCTASE"/>
    <property type="match status" value="1"/>
</dbReference>
<evidence type="ECO:0000256" key="3">
    <source>
        <dbReference type="ARBA" id="ARBA00012929"/>
    </source>
</evidence>
<evidence type="ECO:0000259" key="7">
    <source>
        <dbReference type="Pfam" id="PF04321"/>
    </source>
</evidence>
<organism evidence="8 9">
    <name type="scientific">Segatella copri</name>
    <dbReference type="NCBI Taxonomy" id="165179"/>
    <lineage>
        <taxon>Bacteria</taxon>
        <taxon>Pseudomonadati</taxon>
        <taxon>Bacteroidota</taxon>
        <taxon>Bacteroidia</taxon>
        <taxon>Bacteroidales</taxon>
        <taxon>Prevotellaceae</taxon>
        <taxon>Segatella</taxon>
    </lineage>
</organism>
<evidence type="ECO:0000313" key="9">
    <source>
        <dbReference type="Proteomes" id="UP001209344"/>
    </source>
</evidence>
<dbReference type="GO" id="GO:0019305">
    <property type="term" value="P:dTDP-rhamnose biosynthetic process"/>
    <property type="evidence" value="ECO:0007669"/>
    <property type="project" value="TreeGrafter"/>
</dbReference>
<proteinExistence type="inferred from homology"/>
<evidence type="ECO:0000256" key="1">
    <source>
        <dbReference type="ARBA" id="ARBA00004781"/>
    </source>
</evidence>
<accession>A0AAP3BDF9</accession>
<sequence>MKILVTGANGQLGNEMRIVCQNTTDHYIFTDVNQVEGLETTYLDITDMDAIRKMVKENDVKAIVNCAAWTNVDACETDEKLAALAEKLNAEAPENLAKAMKEVDGLLIQISTDYVFGKEPYNVPCNPDQKGTPTGVYGTTKLHGEQKIMATGCDYVIIRTAWLYSEFGKNFCKTMLNLTATKPQLKVVFDQCGTPTYALDLANAIITILDKVKAAQSKDEYVGVYHFSNEGVCSWYDFTQMIARIAGHTECDIQPCYSSEYPSPVTRPAYSVLDKRTIKETFEVKVPYWVDSLEKCLDRLDIKNIS</sequence>
<dbReference type="EMBL" id="JAPDVK010000002">
    <property type="protein sequence ID" value="MCW4127936.1"/>
    <property type="molecule type" value="Genomic_DNA"/>
</dbReference>
<protein>
    <recommendedName>
        <fullName evidence="4 6">dTDP-4-dehydrorhamnose reductase</fullName>
        <ecNumber evidence="3 6">1.1.1.133</ecNumber>
    </recommendedName>
</protein>
<name>A0AAP3BDF9_9BACT</name>
<evidence type="ECO:0000256" key="4">
    <source>
        <dbReference type="ARBA" id="ARBA00017099"/>
    </source>
</evidence>
<comment type="pathway">
    <text evidence="1 6">Carbohydrate biosynthesis; dTDP-L-rhamnose biosynthesis.</text>
</comment>
<feature type="domain" description="RmlD-like substrate binding" evidence="7">
    <location>
        <begin position="1"/>
        <end position="300"/>
    </location>
</feature>
<comment type="similarity">
    <text evidence="2 6">Belongs to the dTDP-4-dehydrorhamnose reductase family.</text>
</comment>
<comment type="catalytic activity">
    <reaction evidence="5">
        <text>dTDP-beta-L-rhamnose + NADP(+) = dTDP-4-dehydro-beta-L-rhamnose + NADPH + H(+)</text>
        <dbReference type="Rhea" id="RHEA:21796"/>
        <dbReference type="ChEBI" id="CHEBI:15378"/>
        <dbReference type="ChEBI" id="CHEBI:57510"/>
        <dbReference type="ChEBI" id="CHEBI:57783"/>
        <dbReference type="ChEBI" id="CHEBI:58349"/>
        <dbReference type="ChEBI" id="CHEBI:62830"/>
        <dbReference type="EC" id="1.1.1.133"/>
    </reaction>
</comment>
<evidence type="ECO:0000313" key="8">
    <source>
        <dbReference type="EMBL" id="MCW4127936.1"/>
    </source>
</evidence>
<dbReference type="GO" id="GO:0005829">
    <property type="term" value="C:cytosol"/>
    <property type="evidence" value="ECO:0007669"/>
    <property type="project" value="TreeGrafter"/>
</dbReference>
<comment type="function">
    <text evidence="6">Catalyzes the reduction of dTDP-6-deoxy-L-lyxo-4-hexulose to yield dTDP-L-rhamnose.</text>
</comment>
<dbReference type="SUPFAM" id="SSF51735">
    <property type="entry name" value="NAD(P)-binding Rossmann-fold domains"/>
    <property type="match status" value="1"/>
</dbReference>
<dbReference type="Proteomes" id="UP001209344">
    <property type="component" value="Unassembled WGS sequence"/>
</dbReference>
<evidence type="ECO:0000256" key="5">
    <source>
        <dbReference type="ARBA" id="ARBA00048200"/>
    </source>
</evidence>
<dbReference type="CDD" id="cd05254">
    <property type="entry name" value="dTDP_HR_like_SDR_e"/>
    <property type="match status" value="1"/>
</dbReference>
<dbReference type="EC" id="1.1.1.133" evidence="3 6"/>
<evidence type="ECO:0000256" key="6">
    <source>
        <dbReference type="RuleBase" id="RU364082"/>
    </source>
</evidence>
<dbReference type="NCBIfam" id="TIGR01214">
    <property type="entry name" value="rmlD"/>
    <property type="match status" value="1"/>
</dbReference>
<reference evidence="8" key="1">
    <citation type="submission" date="2022-11" db="EMBL/GenBank/DDBJ databases">
        <title>Genomic repertoires linked with pathogenic potency of arthritogenic Prevotella copri isolated from the gut of rheumatoid arthritis patients.</title>
        <authorList>
            <person name="Nii T."/>
            <person name="Maeda Y."/>
            <person name="Motooka D."/>
            <person name="Naito M."/>
            <person name="Matsumoto Y."/>
            <person name="Ogawa T."/>
            <person name="Oguro-Igashira E."/>
            <person name="Kishikawa T."/>
            <person name="Yamashita M."/>
            <person name="Koizumi S."/>
            <person name="Kurakawa T."/>
            <person name="Okumura R."/>
            <person name="Kayama H."/>
            <person name="Murakami M."/>
            <person name="Sakaguchi T."/>
            <person name="Das B."/>
            <person name="Nakamura S."/>
            <person name="Okada Y."/>
            <person name="Kumanogoh A."/>
            <person name="Takeda K."/>
        </authorList>
    </citation>
    <scope>NUCLEOTIDE SEQUENCE</scope>
    <source>
        <strain evidence="8">F3-75</strain>
    </source>
</reference>
<comment type="caution">
    <text evidence="8">The sequence shown here is derived from an EMBL/GenBank/DDBJ whole genome shotgun (WGS) entry which is preliminary data.</text>
</comment>
<gene>
    <name evidence="8" type="primary">rfbD</name>
    <name evidence="8" type="ORF">ONT16_06655</name>
</gene>
<dbReference type="Pfam" id="PF04321">
    <property type="entry name" value="RmlD_sub_bind"/>
    <property type="match status" value="1"/>
</dbReference>
<dbReference type="InterPro" id="IPR029903">
    <property type="entry name" value="RmlD-like-bd"/>
</dbReference>
<dbReference type="PANTHER" id="PTHR10491:SF4">
    <property type="entry name" value="METHIONINE ADENOSYLTRANSFERASE 2 SUBUNIT BETA"/>
    <property type="match status" value="1"/>
</dbReference>
<evidence type="ECO:0000256" key="2">
    <source>
        <dbReference type="ARBA" id="ARBA00010944"/>
    </source>
</evidence>
<keyword evidence="6" id="KW-0521">NADP</keyword>
<keyword evidence="6 8" id="KW-0560">Oxidoreductase</keyword>
<dbReference type="InterPro" id="IPR036291">
    <property type="entry name" value="NAD(P)-bd_dom_sf"/>
</dbReference>
<dbReference type="Gene3D" id="3.40.50.720">
    <property type="entry name" value="NAD(P)-binding Rossmann-like Domain"/>
    <property type="match status" value="1"/>
</dbReference>